<dbReference type="EMBL" id="FOGZ01000005">
    <property type="protein sequence ID" value="SER66651.1"/>
    <property type="molecule type" value="Genomic_DNA"/>
</dbReference>
<dbReference type="SUPFAM" id="SSF51445">
    <property type="entry name" value="(Trans)glycosidases"/>
    <property type="match status" value="1"/>
</dbReference>
<dbReference type="InterPro" id="IPR044505">
    <property type="entry name" value="GlgX_Isoamylase_N_E_set"/>
</dbReference>
<dbReference type="InterPro" id="IPR017853">
    <property type="entry name" value="GH"/>
</dbReference>
<dbReference type="InterPro" id="IPR011837">
    <property type="entry name" value="Glycogen_debranch_GlgX"/>
</dbReference>
<dbReference type="InterPro" id="IPR013783">
    <property type="entry name" value="Ig-like_fold"/>
</dbReference>
<dbReference type="NCBIfam" id="TIGR02100">
    <property type="entry name" value="glgX_debranch"/>
    <property type="match status" value="1"/>
</dbReference>
<organism evidence="6 7">
    <name type="scientific">Propionibacterium cyclohexanicum</name>
    <dbReference type="NCBI Taxonomy" id="64702"/>
    <lineage>
        <taxon>Bacteria</taxon>
        <taxon>Bacillati</taxon>
        <taxon>Actinomycetota</taxon>
        <taxon>Actinomycetes</taxon>
        <taxon>Propionibacteriales</taxon>
        <taxon>Propionibacteriaceae</taxon>
        <taxon>Propionibacterium</taxon>
    </lineage>
</organism>
<evidence type="ECO:0000259" key="5">
    <source>
        <dbReference type="SMART" id="SM00642"/>
    </source>
</evidence>
<dbReference type="Gene3D" id="2.60.40.1180">
    <property type="entry name" value="Golgi alpha-mannosidase II"/>
    <property type="match status" value="1"/>
</dbReference>
<evidence type="ECO:0000313" key="6">
    <source>
        <dbReference type="EMBL" id="SER66651.1"/>
    </source>
</evidence>
<feature type="compositionally biased region" description="Basic and acidic residues" evidence="4">
    <location>
        <begin position="478"/>
        <end position="490"/>
    </location>
</feature>
<dbReference type="Pfam" id="PF02922">
    <property type="entry name" value="CBM_48"/>
    <property type="match status" value="1"/>
</dbReference>
<dbReference type="PROSITE" id="PS51257">
    <property type="entry name" value="PROKAR_LIPOPROTEIN"/>
    <property type="match status" value="1"/>
</dbReference>
<comment type="similarity">
    <text evidence="1">Belongs to the glycosyl hydrolase 13 family.</text>
</comment>
<dbReference type="InterPro" id="IPR013780">
    <property type="entry name" value="Glyco_hydro_b"/>
</dbReference>
<dbReference type="SUPFAM" id="SSF51011">
    <property type="entry name" value="Glycosyl hydrolase domain"/>
    <property type="match status" value="1"/>
</dbReference>
<gene>
    <name evidence="6" type="ORF">SAMN05443377_10579</name>
</gene>
<dbReference type="Gene3D" id="3.20.20.80">
    <property type="entry name" value="Glycosidases"/>
    <property type="match status" value="1"/>
</dbReference>
<feature type="region of interest" description="Disordered" evidence="4">
    <location>
        <begin position="478"/>
        <end position="502"/>
    </location>
</feature>
<feature type="region of interest" description="Disordered" evidence="4">
    <location>
        <begin position="711"/>
        <end position="740"/>
    </location>
</feature>
<sequence length="740" mass="81602">MGGEATKKARRMTELTRAQVSDILGAHLSATGCTFGLWAPRADRVELALVDDQGNTQRNIDMDRQGGIWTTSVPGVEAGQRYGFRIDGAWDPGQGLRANPAKLLVDPYARAITAGVDFTGPIFDHVPDDFYTRDNRDSATSVPLSVVVADTPAPEPIARRRPLSECVIYEAHVKGFTRLHPQVPEHLRGHYGGIAYPAVVKHLTDLGVNAIELLPVHHFVSEPFIIGRGLSNYWGYNTLGFFAPHAAYCSVGTEGDQVAEFKSMVTALHRAGIEVILDVVYNHTCEGNHEGPTLSFRGIDHQGYYRLTDDLRNDYDVTGCGNSVDTAHADVLALVMDSLHYWVTQMGVDGFRFDLASTLIRNGDHQVDLNHEFKRQIAADPVLKDIKMIAEPWDMGPNGYLVGAWGPGWSEWNDRYRGYVRDYWRSQVHGVDELATRLAGSTDIFNHNGRPASSSINFINAHDGFALRDLVTYNSKHNEANGEENRDGSNDNRSWNCGVEGETDDPTINALRHRQVRNMLATLLLSDGVPMFCAGDEMGRTQQGNNNAYCQDGPINWVNWSLQDEWHDVGTLARTLIGLRQQYPLLRPAQFRDRHDVVRADGTPLGRLTIAWFNGGGGQMTQDDWNDGARRLLGMYVSDESDTAFLNWFHSGPEPAAVTLPAEQWGTHFEVVATSAEPGELAESYQPGETFTLPARTVVVLKATTLSVAQADEKAAAETTTSDEAGVTQDEASPEENSQA</sequence>
<keyword evidence="7" id="KW-1185">Reference proteome</keyword>
<dbReference type="GO" id="GO:0005980">
    <property type="term" value="P:glycogen catabolic process"/>
    <property type="evidence" value="ECO:0007669"/>
    <property type="project" value="InterPro"/>
</dbReference>
<accession>A0A1H9R1C8</accession>
<dbReference type="Gene3D" id="2.60.40.10">
    <property type="entry name" value="Immunoglobulins"/>
    <property type="match status" value="1"/>
</dbReference>
<dbReference type="InterPro" id="IPR004193">
    <property type="entry name" value="Glyco_hydro_13_N"/>
</dbReference>
<reference evidence="6 7" key="1">
    <citation type="submission" date="2016-10" db="EMBL/GenBank/DDBJ databases">
        <authorList>
            <person name="de Groot N.N."/>
        </authorList>
    </citation>
    <scope>NUCLEOTIDE SEQUENCE [LARGE SCALE GENOMIC DNA]</scope>
    <source>
        <strain evidence="6 7">DSM 16859</strain>
    </source>
</reference>
<dbReference type="AlphaFoldDB" id="A0A1H9R1C8"/>
<feature type="domain" description="Glycosyl hydrolase family 13 catalytic" evidence="5">
    <location>
        <begin position="170"/>
        <end position="580"/>
    </location>
</feature>
<dbReference type="Proteomes" id="UP000198815">
    <property type="component" value="Unassembled WGS sequence"/>
</dbReference>
<dbReference type="CDD" id="cd11326">
    <property type="entry name" value="AmyAc_Glg_debranch"/>
    <property type="match status" value="1"/>
</dbReference>
<evidence type="ECO:0000256" key="3">
    <source>
        <dbReference type="ARBA" id="ARBA00023295"/>
    </source>
</evidence>
<evidence type="ECO:0000256" key="1">
    <source>
        <dbReference type="ARBA" id="ARBA00008061"/>
    </source>
</evidence>
<dbReference type="InterPro" id="IPR014756">
    <property type="entry name" value="Ig_E-set"/>
</dbReference>
<dbReference type="InterPro" id="IPR006047">
    <property type="entry name" value="GH13_cat_dom"/>
</dbReference>
<dbReference type="SMART" id="SM00642">
    <property type="entry name" value="Aamy"/>
    <property type="match status" value="1"/>
</dbReference>
<evidence type="ECO:0000256" key="2">
    <source>
        <dbReference type="ARBA" id="ARBA00022801"/>
    </source>
</evidence>
<evidence type="ECO:0000256" key="4">
    <source>
        <dbReference type="SAM" id="MobiDB-lite"/>
    </source>
</evidence>
<protein>
    <submittedName>
        <fullName evidence="6">Glycogen operon protein</fullName>
    </submittedName>
</protein>
<keyword evidence="2" id="KW-0378">Hydrolase</keyword>
<dbReference type="SUPFAM" id="SSF81296">
    <property type="entry name" value="E set domains"/>
    <property type="match status" value="1"/>
</dbReference>
<dbReference type="GO" id="GO:0004135">
    <property type="term" value="F:amylo-alpha-1,6-glucosidase activity"/>
    <property type="evidence" value="ECO:0007669"/>
    <property type="project" value="InterPro"/>
</dbReference>
<dbReference type="PANTHER" id="PTHR43002">
    <property type="entry name" value="GLYCOGEN DEBRANCHING ENZYME"/>
    <property type="match status" value="1"/>
</dbReference>
<proteinExistence type="inferred from homology"/>
<name>A0A1H9R1C8_9ACTN</name>
<dbReference type="STRING" id="64702.SAMN05443377_10579"/>
<dbReference type="CDD" id="cd02856">
    <property type="entry name" value="E_set_GDE_Isoamylase_N"/>
    <property type="match status" value="1"/>
</dbReference>
<evidence type="ECO:0000313" key="7">
    <source>
        <dbReference type="Proteomes" id="UP000198815"/>
    </source>
</evidence>
<keyword evidence="3" id="KW-0326">Glycosidase</keyword>